<sequence length="66" mass="6708">MPVVFYGVSEREDAYRFYKEERAGSGSGLRALVRASAGPGRAGPGRAGPGRAGRGRAGLGGAGLGW</sequence>
<evidence type="ECO:0000313" key="2">
    <source>
        <dbReference type="EMBL" id="MDP9796197.1"/>
    </source>
</evidence>
<dbReference type="Proteomes" id="UP001240984">
    <property type="component" value="Unassembled WGS sequence"/>
</dbReference>
<organism evidence="2 3">
    <name type="scientific">Catenuloplanes nepalensis</name>
    <dbReference type="NCBI Taxonomy" id="587533"/>
    <lineage>
        <taxon>Bacteria</taxon>
        <taxon>Bacillati</taxon>
        <taxon>Actinomycetota</taxon>
        <taxon>Actinomycetes</taxon>
        <taxon>Micromonosporales</taxon>
        <taxon>Micromonosporaceae</taxon>
        <taxon>Catenuloplanes</taxon>
    </lineage>
</organism>
<evidence type="ECO:0000256" key="1">
    <source>
        <dbReference type="SAM" id="MobiDB-lite"/>
    </source>
</evidence>
<reference evidence="2 3" key="1">
    <citation type="submission" date="2023-07" db="EMBL/GenBank/DDBJ databases">
        <title>Sequencing the genomes of 1000 actinobacteria strains.</title>
        <authorList>
            <person name="Klenk H.-P."/>
        </authorList>
    </citation>
    <scope>NUCLEOTIDE SEQUENCE [LARGE SCALE GENOMIC DNA]</scope>
    <source>
        <strain evidence="2 3">DSM 44710</strain>
    </source>
</reference>
<dbReference type="EMBL" id="JAUSRA010000001">
    <property type="protein sequence ID" value="MDP9796197.1"/>
    <property type="molecule type" value="Genomic_DNA"/>
</dbReference>
<feature type="compositionally biased region" description="Gly residues" evidence="1">
    <location>
        <begin position="40"/>
        <end position="66"/>
    </location>
</feature>
<comment type="caution">
    <text evidence="2">The sequence shown here is derived from an EMBL/GenBank/DDBJ whole genome shotgun (WGS) entry which is preliminary data.</text>
</comment>
<proteinExistence type="predicted"/>
<gene>
    <name evidence="2" type="ORF">J2S43_004709</name>
</gene>
<accession>A0ABT9MXN0</accession>
<keyword evidence="3" id="KW-1185">Reference proteome</keyword>
<feature type="region of interest" description="Disordered" evidence="1">
    <location>
        <begin position="35"/>
        <end position="66"/>
    </location>
</feature>
<evidence type="ECO:0000313" key="3">
    <source>
        <dbReference type="Proteomes" id="UP001240984"/>
    </source>
</evidence>
<name>A0ABT9MXN0_9ACTN</name>
<protein>
    <submittedName>
        <fullName evidence="2">Uncharacterized protein</fullName>
    </submittedName>
</protein>